<dbReference type="InterPro" id="IPR030656">
    <property type="entry name" value="ALAD_AS"/>
</dbReference>
<gene>
    <name evidence="10" type="ORF">METZ01_LOCUS119875</name>
</gene>
<organism evidence="10">
    <name type="scientific">marine metagenome</name>
    <dbReference type="NCBI Taxonomy" id="408172"/>
    <lineage>
        <taxon>unclassified sequences</taxon>
        <taxon>metagenomes</taxon>
        <taxon>ecological metagenomes</taxon>
    </lineage>
</organism>
<keyword evidence="7" id="KW-0627">Porphyrin biosynthesis</keyword>
<dbReference type="SMART" id="SM01004">
    <property type="entry name" value="ALAD"/>
    <property type="match status" value="1"/>
</dbReference>
<evidence type="ECO:0000256" key="7">
    <source>
        <dbReference type="ARBA" id="ARBA00023244"/>
    </source>
</evidence>
<comment type="similarity">
    <text evidence="2">Belongs to the ALAD family.</text>
</comment>
<dbReference type="Pfam" id="PF00490">
    <property type="entry name" value="ALAD"/>
    <property type="match status" value="1"/>
</dbReference>
<dbReference type="GO" id="GO:0006782">
    <property type="term" value="P:protoporphyrinogen IX biosynthetic process"/>
    <property type="evidence" value="ECO:0007669"/>
    <property type="project" value="UniProtKB-UniPathway"/>
</dbReference>
<evidence type="ECO:0000256" key="5">
    <source>
        <dbReference type="ARBA" id="ARBA00023133"/>
    </source>
</evidence>
<dbReference type="GO" id="GO:0008270">
    <property type="term" value="F:zinc ion binding"/>
    <property type="evidence" value="ECO:0007669"/>
    <property type="project" value="TreeGrafter"/>
</dbReference>
<dbReference type="NCBIfam" id="NF006762">
    <property type="entry name" value="PRK09283.1"/>
    <property type="match status" value="1"/>
</dbReference>
<dbReference type="GO" id="GO:0004655">
    <property type="term" value="F:porphobilinogen synthase activity"/>
    <property type="evidence" value="ECO:0007669"/>
    <property type="project" value="UniProtKB-EC"/>
</dbReference>
<comment type="pathway">
    <text evidence="1">Porphyrin-containing compound metabolism; protoporphyrin-IX biosynthesis; coproporphyrinogen-III from 5-aminolevulinate: step 1/4.</text>
</comment>
<comment type="catalytic activity">
    <reaction evidence="9">
        <text>2 5-aminolevulinate = porphobilinogen + 2 H2O + H(+)</text>
        <dbReference type="Rhea" id="RHEA:24064"/>
        <dbReference type="ChEBI" id="CHEBI:15377"/>
        <dbReference type="ChEBI" id="CHEBI:15378"/>
        <dbReference type="ChEBI" id="CHEBI:58126"/>
        <dbReference type="ChEBI" id="CHEBI:356416"/>
        <dbReference type="EC" id="4.2.1.24"/>
    </reaction>
</comment>
<dbReference type="EMBL" id="UINC01016017">
    <property type="protein sequence ID" value="SVA67021.1"/>
    <property type="molecule type" value="Genomic_DNA"/>
</dbReference>
<evidence type="ECO:0000256" key="1">
    <source>
        <dbReference type="ARBA" id="ARBA00004694"/>
    </source>
</evidence>
<keyword evidence="5" id="KW-0350">Heme biosynthesis</keyword>
<dbReference type="GO" id="GO:0005829">
    <property type="term" value="C:cytosol"/>
    <property type="evidence" value="ECO:0007669"/>
    <property type="project" value="TreeGrafter"/>
</dbReference>
<dbReference type="PANTHER" id="PTHR11458:SF0">
    <property type="entry name" value="DELTA-AMINOLEVULINIC ACID DEHYDRATASE"/>
    <property type="match status" value="1"/>
</dbReference>
<keyword evidence="6" id="KW-0456">Lyase</keyword>
<protein>
    <recommendedName>
        <fullName evidence="4">Delta-aminolevulinic acid dehydratase</fullName>
        <ecNumber evidence="3">4.2.1.24</ecNumber>
    </recommendedName>
    <alternativeName>
        <fullName evidence="8">Porphobilinogen synthase</fullName>
    </alternativeName>
</protein>
<dbReference type="SUPFAM" id="SSF51569">
    <property type="entry name" value="Aldolase"/>
    <property type="match status" value="1"/>
</dbReference>
<dbReference type="FunFam" id="3.20.20.70:FF:000019">
    <property type="entry name" value="Delta-aminolevulinic acid dehydratase"/>
    <property type="match status" value="1"/>
</dbReference>
<evidence type="ECO:0000256" key="9">
    <source>
        <dbReference type="ARBA" id="ARBA00047651"/>
    </source>
</evidence>
<dbReference type="UniPathway" id="UPA00251">
    <property type="reaction ID" value="UER00318"/>
</dbReference>
<reference evidence="10" key="1">
    <citation type="submission" date="2018-05" db="EMBL/GenBank/DDBJ databases">
        <authorList>
            <person name="Lanie J.A."/>
            <person name="Ng W.-L."/>
            <person name="Kazmierczak K.M."/>
            <person name="Andrzejewski T.M."/>
            <person name="Davidsen T.M."/>
            <person name="Wayne K.J."/>
            <person name="Tettelin H."/>
            <person name="Glass J.I."/>
            <person name="Rusch D."/>
            <person name="Podicherti R."/>
            <person name="Tsui H.-C.T."/>
            <person name="Winkler M.E."/>
        </authorList>
    </citation>
    <scope>NUCLEOTIDE SEQUENCE</scope>
</reference>
<dbReference type="InterPro" id="IPR013785">
    <property type="entry name" value="Aldolase_TIM"/>
</dbReference>
<sequence length="278" mass="30132">MPGISLMGIENLLRQVESDLNLGIRSVLLFGQTAEGTKSPEGESAATPDGAVQQAVEHLKRMFGDDLTVITDVCLCSYTDHGHCGLIKDNQVDNDSSLRPLVETALSHAHAGADVVAPSDMMDGRVAAIRDGLDDSGFKNVAILAYSAKYASAYYGPFRDAADSAPAYGDRQSYQMDPRNIFEAIRETELDEQEGADMVMVKPALAYLDVISAVRSATMLPLSAYNVSGEYAAVKAAAEKGWLEESKVVRENLIAIRRAGADQIITYHCRDALQKKWL</sequence>
<dbReference type="Gene3D" id="3.20.20.70">
    <property type="entry name" value="Aldolase class I"/>
    <property type="match status" value="1"/>
</dbReference>
<dbReference type="PRINTS" id="PR00144">
    <property type="entry name" value="DALDHYDRTASE"/>
</dbReference>
<dbReference type="EC" id="4.2.1.24" evidence="3"/>
<proteinExistence type="inferred from homology"/>
<dbReference type="PROSITE" id="PS00169">
    <property type="entry name" value="D_ALA_DEHYDRATASE"/>
    <property type="match status" value="1"/>
</dbReference>
<evidence type="ECO:0000256" key="3">
    <source>
        <dbReference type="ARBA" id="ARBA00012053"/>
    </source>
</evidence>
<evidence type="ECO:0000256" key="4">
    <source>
        <dbReference type="ARBA" id="ARBA00020771"/>
    </source>
</evidence>
<evidence type="ECO:0000313" key="10">
    <source>
        <dbReference type="EMBL" id="SVA67021.1"/>
    </source>
</evidence>
<accession>A0A381XRI7</accession>
<evidence type="ECO:0000256" key="2">
    <source>
        <dbReference type="ARBA" id="ARBA00008055"/>
    </source>
</evidence>
<evidence type="ECO:0000256" key="8">
    <source>
        <dbReference type="ARBA" id="ARBA00032837"/>
    </source>
</evidence>
<dbReference type="InterPro" id="IPR001731">
    <property type="entry name" value="ALAD"/>
</dbReference>
<name>A0A381XRI7_9ZZZZ</name>
<dbReference type="AlphaFoldDB" id="A0A381XRI7"/>
<evidence type="ECO:0000256" key="6">
    <source>
        <dbReference type="ARBA" id="ARBA00023239"/>
    </source>
</evidence>
<dbReference type="PANTHER" id="PTHR11458">
    <property type="entry name" value="DELTA-AMINOLEVULINIC ACID DEHYDRATASE"/>
    <property type="match status" value="1"/>
</dbReference>